<dbReference type="EMBL" id="VSWD01000013">
    <property type="protein sequence ID" value="KAK3084721.1"/>
    <property type="molecule type" value="Genomic_DNA"/>
</dbReference>
<dbReference type="AlphaFoldDB" id="A0AA88XGK2"/>
<evidence type="ECO:0008006" key="4">
    <source>
        <dbReference type="Google" id="ProtNLM"/>
    </source>
</evidence>
<keyword evidence="3" id="KW-1185">Reference proteome</keyword>
<dbReference type="Pfam" id="PF14617">
    <property type="entry name" value="CMS1"/>
    <property type="match status" value="1"/>
</dbReference>
<comment type="caution">
    <text evidence="2">The sequence shown here is derived from an EMBL/GenBank/DDBJ whole genome shotgun (WGS) entry which is preliminary data.</text>
</comment>
<dbReference type="Proteomes" id="UP001186944">
    <property type="component" value="Unassembled WGS sequence"/>
</dbReference>
<dbReference type="GO" id="GO:0005634">
    <property type="term" value="C:nucleus"/>
    <property type="evidence" value="ECO:0007669"/>
    <property type="project" value="TreeGrafter"/>
</dbReference>
<dbReference type="PANTHER" id="PTHR24030:SF0">
    <property type="entry name" value="PROTEIN CMSS1"/>
    <property type="match status" value="1"/>
</dbReference>
<accession>A0AA88XGK2</accession>
<sequence length="283" mass="32146">MADDLEEEWWLKDKGSDNADSESDKGSDEASEINVGDDVKGDQVDIDSSKGDTDGQTKPEKRKRQEEGKKKKKKRKSITAELKEKGDDSRGSPEALVSLIEKTFKDALSPVEWDEVQLNLGNDFYPSSEKDHTPVSYLRSILPKWKKQMKTSQLKPGSPLLLVLTPSAIRAVQLNREINDFKLENCKCAKLFAKHFKINEQEKYLKKTVCHVAIGTPNRVNALLKLGALHLDSLFSVVLDWNWRDVKLKRMTDIPDVRKDLLLLLQTHVIPHVHHTKCKIGIL</sequence>
<organism evidence="2 3">
    <name type="scientific">Pinctada imbricata</name>
    <name type="common">Atlantic pearl-oyster</name>
    <name type="synonym">Pinctada martensii</name>
    <dbReference type="NCBI Taxonomy" id="66713"/>
    <lineage>
        <taxon>Eukaryota</taxon>
        <taxon>Metazoa</taxon>
        <taxon>Spiralia</taxon>
        <taxon>Lophotrochozoa</taxon>
        <taxon>Mollusca</taxon>
        <taxon>Bivalvia</taxon>
        <taxon>Autobranchia</taxon>
        <taxon>Pteriomorphia</taxon>
        <taxon>Pterioida</taxon>
        <taxon>Pterioidea</taxon>
        <taxon>Pteriidae</taxon>
        <taxon>Pinctada</taxon>
    </lineage>
</organism>
<gene>
    <name evidence="2" type="ORF">FSP39_018004</name>
</gene>
<feature type="compositionally biased region" description="Basic and acidic residues" evidence="1">
    <location>
        <begin position="9"/>
        <end position="28"/>
    </location>
</feature>
<evidence type="ECO:0000313" key="3">
    <source>
        <dbReference type="Proteomes" id="UP001186944"/>
    </source>
</evidence>
<evidence type="ECO:0000313" key="2">
    <source>
        <dbReference type="EMBL" id="KAK3084721.1"/>
    </source>
</evidence>
<proteinExistence type="predicted"/>
<dbReference type="GO" id="GO:0030686">
    <property type="term" value="C:90S preribosome"/>
    <property type="evidence" value="ECO:0007669"/>
    <property type="project" value="TreeGrafter"/>
</dbReference>
<feature type="region of interest" description="Disordered" evidence="1">
    <location>
        <begin position="1"/>
        <end position="93"/>
    </location>
</feature>
<protein>
    <recommendedName>
        <fullName evidence="4">Protein CMSS1</fullName>
    </recommendedName>
</protein>
<dbReference type="InterPro" id="IPR027417">
    <property type="entry name" value="P-loop_NTPase"/>
</dbReference>
<dbReference type="SUPFAM" id="SSF52540">
    <property type="entry name" value="P-loop containing nucleoside triphosphate hydrolases"/>
    <property type="match status" value="1"/>
</dbReference>
<dbReference type="PANTHER" id="PTHR24030">
    <property type="entry name" value="PROTEIN CMSS1"/>
    <property type="match status" value="1"/>
</dbReference>
<reference evidence="2" key="1">
    <citation type="submission" date="2019-08" db="EMBL/GenBank/DDBJ databases">
        <title>The improved chromosome-level genome for the pearl oyster Pinctada fucata martensii using PacBio sequencing and Hi-C.</title>
        <authorList>
            <person name="Zheng Z."/>
        </authorList>
    </citation>
    <scope>NUCLEOTIDE SEQUENCE</scope>
    <source>
        <strain evidence="2">ZZ-2019</strain>
        <tissue evidence="2">Adductor muscle</tissue>
    </source>
</reference>
<dbReference type="Gene3D" id="3.40.50.300">
    <property type="entry name" value="P-loop containing nucleotide triphosphate hydrolases"/>
    <property type="match status" value="1"/>
</dbReference>
<name>A0AA88XGK2_PINIB</name>
<evidence type="ECO:0000256" key="1">
    <source>
        <dbReference type="SAM" id="MobiDB-lite"/>
    </source>
</evidence>
<feature type="compositionally biased region" description="Basic and acidic residues" evidence="1">
    <location>
        <begin position="37"/>
        <end position="69"/>
    </location>
</feature>
<feature type="compositionally biased region" description="Basic and acidic residues" evidence="1">
    <location>
        <begin position="81"/>
        <end position="91"/>
    </location>
</feature>
<dbReference type="InterPro" id="IPR032704">
    <property type="entry name" value="Cms1"/>
</dbReference>